<dbReference type="PROSITE" id="PS50005">
    <property type="entry name" value="TPR"/>
    <property type="match status" value="1"/>
</dbReference>
<dbReference type="GO" id="GO:0005739">
    <property type="term" value="C:mitochondrion"/>
    <property type="evidence" value="ECO:0007669"/>
    <property type="project" value="TreeGrafter"/>
</dbReference>
<reference evidence="9" key="1">
    <citation type="submission" date="2023-11" db="UniProtKB">
        <authorList>
            <consortium name="WormBaseParasite"/>
        </authorList>
    </citation>
    <scope>IDENTIFICATION</scope>
</reference>
<dbReference type="SUPFAM" id="SSF48452">
    <property type="entry name" value="TPR-like"/>
    <property type="match status" value="2"/>
</dbReference>
<feature type="repeat" description="TPR" evidence="5">
    <location>
        <begin position="269"/>
        <end position="302"/>
    </location>
</feature>
<evidence type="ECO:0000313" key="9">
    <source>
        <dbReference type="WBParaSite" id="SMTH1_100840.1"/>
    </source>
</evidence>
<evidence type="ECO:0000256" key="3">
    <source>
        <dbReference type="ARBA" id="ARBA00022737"/>
    </source>
</evidence>
<organism evidence="8 9">
    <name type="scientific">Schistosoma mattheei</name>
    <dbReference type="NCBI Taxonomy" id="31246"/>
    <lineage>
        <taxon>Eukaryota</taxon>
        <taxon>Metazoa</taxon>
        <taxon>Spiralia</taxon>
        <taxon>Lophotrochozoa</taxon>
        <taxon>Platyhelminthes</taxon>
        <taxon>Trematoda</taxon>
        <taxon>Digenea</taxon>
        <taxon>Strigeidida</taxon>
        <taxon>Schistosomatoidea</taxon>
        <taxon>Schistosomatidae</taxon>
        <taxon>Schistosoma</taxon>
    </lineage>
</organism>
<protein>
    <recommendedName>
        <fullName evidence="7">RNA-polymerase II-associated protein 3-like C-terminal domain-containing protein</fullName>
    </recommendedName>
</protein>
<dbReference type="InterPro" id="IPR025986">
    <property type="entry name" value="RPAP3-like_C"/>
</dbReference>
<evidence type="ECO:0000259" key="7">
    <source>
        <dbReference type="Pfam" id="PF13877"/>
    </source>
</evidence>
<dbReference type="Gene3D" id="1.25.40.10">
    <property type="entry name" value="Tetratricopeptide repeat domain"/>
    <property type="match status" value="2"/>
</dbReference>
<dbReference type="WBParaSite" id="SMTH1_100840.1">
    <property type="protein sequence ID" value="SMTH1_100840.1"/>
    <property type="gene ID" value="SMTH1_100840"/>
</dbReference>
<dbReference type="GO" id="GO:0031072">
    <property type="term" value="F:heat shock protein binding"/>
    <property type="evidence" value="ECO:0007669"/>
    <property type="project" value="TreeGrafter"/>
</dbReference>
<dbReference type="GO" id="GO:0006626">
    <property type="term" value="P:protein targeting to mitochondrion"/>
    <property type="evidence" value="ECO:0007669"/>
    <property type="project" value="TreeGrafter"/>
</dbReference>
<evidence type="ECO:0000256" key="6">
    <source>
        <dbReference type="SAM" id="MobiDB-lite"/>
    </source>
</evidence>
<evidence type="ECO:0000256" key="4">
    <source>
        <dbReference type="ARBA" id="ARBA00022803"/>
    </source>
</evidence>
<sequence>MSDSVYFSERTKTYDIPISHLDFKYLDSCNDPYELEKILKTLRSGEVGRYAELESFCEEKVKTLHPNSRVLRKAIEPIKITQLDKEERQQIEEDFQSWLNEVKTFNEEIDDDDQNSEIDYYLLKRSKKKSLPGKQFEMNDEELEEKCLKYDNEDLPPIRKSIIFSDNKQLATQLNSKGDYTFGKRVLKPKDYSEWDKLAKQWDKELTEDNQPNNKFEKELKLRLVNMPIQTRKKLAEREKEKGNESFKSGDYADAMNYYKRSLIMHKTNAVYNNRALIYLRQKQWKQAVNDCTKVLKTEPDNLKALFRRSQANFELDNLEQAENDLNRLTDQDPTNFKAQNLLRNVKIAISKRQEPHLKGSRRMIITDVGDSSSDDDDDESDENVEENEYQQQEQQQQHIQGQEIVTMNKNDNIQLTDKSTIDINKQESSLNVRYDSKVDTNNNEDIITTFDNGDIYCQSEVNDHLEHDEVSINSKSTYSIVDYEELKQKGNESFKKGNMKLALIYFNKCIELCLKYNLTNDKRLAVIYRNRSLIYLQLNEYQLACNDCTSALSIESNCPIALYRRALALKFLGDHSGCLKDLQKAYNLSPNNNRIIEELKKMQNTLVQTDNMNTDILINKSQTVITTSTISTTSDLEIIELPNVDSEKEDHIHDDNINDDDDDDNDNNNDNNNTEILEVEAEEENDESYDKLLSIQCNNMNPSCHISTNLNDFSKFQSNNANIMTKSIDNEWEEVNLINKEGTKIVNTSSINSTTDNRWKLDKPITNSHEFQNCWINIQHLKRSNYTNAINQIITLLNNILPEQLPKLIGIRMEAEMLDDLLNAINVSMNTKNINSLWIYDILIQLSKTARFDCALFLISDGTKEAIKCIIDRLHHRYQQQSSELKQCHIEQLQSIYSI</sequence>
<feature type="region of interest" description="Disordered" evidence="6">
    <location>
        <begin position="357"/>
        <end position="400"/>
    </location>
</feature>
<feature type="region of interest" description="Disordered" evidence="6">
    <location>
        <begin position="643"/>
        <end position="673"/>
    </location>
</feature>
<dbReference type="GO" id="GO:0005829">
    <property type="term" value="C:cytosol"/>
    <property type="evidence" value="ECO:0007669"/>
    <property type="project" value="TreeGrafter"/>
</dbReference>
<accession>A0AA85AQ11</accession>
<keyword evidence="2" id="KW-0963">Cytoplasm</keyword>
<feature type="compositionally biased region" description="Acidic residues" evidence="6">
    <location>
        <begin position="373"/>
        <end position="389"/>
    </location>
</feature>
<feature type="compositionally biased region" description="Basic and acidic residues" evidence="6">
    <location>
        <begin position="646"/>
        <end position="657"/>
    </location>
</feature>
<dbReference type="InterPro" id="IPR051982">
    <property type="entry name" value="CiliaryAsmbly_MitoImport"/>
</dbReference>
<dbReference type="PANTHER" id="PTHR45984">
    <property type="entry name" value="RNA (RNA) POLYMERASE II ASSOCIATED PROTEIN HOMOLOG"/>
    <property type="match status" value="1"/>
</dbReference>
<evidence type="ECO:0000313" key="8">
    <source>
        <dbReference type="Proteomes" id="UP000050791"/>
    </source>
</evidence>
<dbReference type="InterPro" id="IPR019734">
    <property type="entry name" value="TPR_rpt"/>
</dbReference>
<dbReference type="PANTHER" id="PTHR45984:SF2">
    <property type="entry name" value="MITOCHONDRIAL IMPORT RECEPTOR SUBUNIT TOM34"/>
    <property type="match status" value="1"/>
</dbReference>
<proteinExistence type="predicted"/>
<keyword evidence="4 5" id="KW-0802">TPR repeat</keyword>
<feature type="domain" description="RNA-polymerase II-associated protein 3-like C-terminal" evidence="7">
    <location>
        <begin position="766"/>
        <end position="864"/>
    </location>
</feature>
<dbReference type="InterPro" id="IPR011990">
    <property type="entry name" value="TPR-like_helical_dom_sf"/>
</dbReference>
<dbReference type="SMART" id="SM00028">
    <property type="entry name" value="TPR"/>
    <property type="match status" value="6"/>
</dbReference>
<evidence type="ECO:0000256" key="2">
    <source>
        <dbReference type="ARBA" id="ARBA00022490"/>
    </source>
</evidence>
<dbReference type="Pfam" id="PF13877">
    <property type="entry name" value="RPAP3_C"/>
    <property type="match status" value="1"/>
</dbReference>
<feature type="compositionally biased region" description="Acidic residues" evidence="6">
    <location>
        <begin position="658"/>
        <end position="668"/>
    </location>
</feature>
<name>A0AA85AQ11_9TREM</name>
<dbReference type="AlphaFoldDB" id="A0AA85AQ11"/>
<feature type="compositionally biased region" description="Low complexity" evidence="6">
    <location>
        <begin position="390"/>
        <end position="400"/>
    </location>
</feature>
<dbReference type="Pfam" id="PF13181">
    <property type="entry name" value="TPR_8"/>
    <property type="match status" value="2"/>
</dbReference>
<dbReference type="Pfam" id="PF14559">
    <property type="entry name" value="TPR_19"/>
    <property type="match status" value="1"/>
</dbReference>
<evidence type="ECO:0000256" key="5">
    <source>
        <dbReference type="PROSITE-ProRule" id="PRU00339"/>
    </source>
</evidence>
<comment type="subcellular location">
    <subcellularLocation>
        <location evidence="1">Cytoplasm</location>
    </subcellularLocation>
</comment>
<evidence type="ECO:0000256" key="1">
    <source>
        <dbReference type="ARBA" id="ARBA00004496"/>
    </source>
</evidence>
<dbReference type="Proteomes" id="UP000050791">
    <property type="component" value="Unassembled WGS sequence"/>
</dbReference>
<keyword evidence="3" id="KW-0677">Repeat</keyword>